<name>A0AAV6H0E0_9TELE</name>
<sequence length="192" mass="21828">MEWINDDYMDVQQQASNVQIIQQPISQPTTILQHLPFSMAPPPPALRPGHVREDLVELMMIQNAQMHQVIMNNMTMSALSSFGYSNSPSPETVQYPRPVEEEDPEVYHHHYPPSPYHTYPAWMPFSQPYIQPLASVLPANYESQESREQIQPPSEPRDRRAVPPPPPPSATGTVGADIPPATEYYDATERRQ</sequence>
<evidence type="ECO:0000313" key="3">
    <source>
        <dbReference type="EMBL" id="KAG5280104.1"/>
    </source>
</evidence>
<dbReference type="Proteomes" id="UP000823561">
    <property type="component" value="Chromosome 6"/>
</dbReference>
<proteinExistence type="predicted"/>
<accession>A0AAV6H0E0</accession>
<evidence type="ECO:0000313" key="4">
    <source>
        <dbReference type="Proteomes" id="UP000823561"/>
    </source>
</evidence>
<comment type="caution">
    <text evidence="3">The sequence shown here is derived from an EMBL/GenBank/DDBJ whole genome shotgun (WGS) entry which is preliminary data.</text>
</comment>
<dbReference type="PANTHER" id="PTHR28604:SF1">
    <property type="entry name" value="PROLINE-RICH PROTEIN 29"/>
    <property type="match status" value="1"/>
</dbReference>
<evidence type="ECO:0000259" key="2">
    <source>
        <dbReference type="Pfam" id="PF15248"/>
    </source>
</evidence>
<keyword evidence="4" id="KW-1185">Reference proteome</keyword>
<dbReference type="InterPro" id="IPR027904">
    <property type="entry name" value="DUF4587"/>
</dbReference>
<organism evidence="3 4">
    <name type="scientific">Alosa alosa</name>
    <name type="common">allis shad</name>
    <dbReference type="NCBI Taxonomy" id="278164"/>
    <lineage>
        <taxon>Eukaryota</taxon>
        <taxon>Metazoa</taxon>
        <taxon>Chordata</taxon>
        <taxon>Craniata</taxon>
        <taxon>Vertebrata</taxon>
        <taxon>Euteleostomi</taxon>
        <taxon>Actinopterygii</taxon>
        <taxon>Neopterygii</taxon>
        <taxon>Teleostei</taxon>
        <taxon>Clupei</taxon>
        <taxon>Clupeiformes</taxon>
        <taxon>Clupeoidei</taxon>
        <taxon>Clupeidae</taxon>
        <taxon>Alosa</taxon>
    </lineage>
</organism>
<dbReference type="PANTHER" id="PTHR28604">
    <property type="match status" value="1"/>
</dbReference>
<dbReference type="AlphaFoldDB" id="A0AAV6H0E0"/>
<protein>
    <recommendedName>
        <fullName evidence="2">DUF4587 domain-containing protein</fullName>
    </recommendedName>
</protein>
<evidence type="ECO:0000256" key="1">
    <source>
        <dbReference type="SAM" id="MobiDB-lite"/>
    </source>
</evidence>
<feature type="region of interest" description="Disordered" evidence="1">
    <location>
        <begin position="140"/>
        <end position="192"/>
    </location>
</feature>
<dbReference type="Pfam" id="PF15248">
    <property type="entry name" value="DUF4587"/>
    <property type="match status" value="1"/>
</dbReference>
<dbReference type="EMBL" id="JADWDJ010000006">
    <property type="protein sequence ID" value="KAG5280104.1"/>
    <property type="molecule type" value="Genomic_DNA"/>
</dbReference>
<dbReference type="InterPro" id="IPR038915">
    <property type="entry name" value="PRR29-like"/>
</dbReference>
<feature type="domain" description="DUF4587" evidence="2">
    <location>
        <begin position="47"/>
        <end position="111"/>
    </location>
</feature>
<reference evidence="3" key="1">
    <citation type="submission" date="2020-10" db="EMBL/GenBank/DDBJ databases">
        <title>Chromosome-scale genome assembly of the Allis shad, Alosa alosa.</title>
        <authorList>
            <person name="Margot Z."/>
            <person name="Christophe K."/>
            <person name="Cabau C."/>
            <person name="Louis A."/>
            <person name="Berthelot C."/>
            <person name="Parey E."/>
            <person name="Roest Crollius H."/>
            <person name="Montfort J."/>
            <person name="Robinson-Rechavi M."/>
            <person name="Bucao C."/>
            <person name="Bouchez O."/>
            <person name="Gislard M."/>
            <person name="Lluch J."/>
            <person name="Milhes M."/>
            <person name="Lampietro C."/>
            <person name="Lopez Roques C."/>
            <person name="Donnadieu C."/>
            <person name="Braasch I."/>
            <person name="Desvignes T."/>
            <person name="Postlethwait J."/>
            <person name="Bobe J."/>
            <person name="Guiguen Y."/>
        </authorList>
    </citation>
    <scope>NUCLEOTIDE SEQUENCE</scope>
    <source>
        <strain evidence="3">M-15738</strain>
        <tissue evidence="3">Blood</tissue>
    </source>
</reference>
<gene>
    <name evidence="3" type="ORF">AALO_G00085010</name>
</gene>